<keyword evidence="3" id="KW-0238">DNA-binding</keyword>
<proteinExistence type="predicted"/>
<keyword evidence="4" id="KW-0804">Transcription</keyword>
<organism evidence="7 8">
    <name type="scientific">Prunus dulcis</name>
    <name type="common">Almond</name>
    <name type="synonym">Amygdalus dulcis</name>
    <dbReference type="NCBI Taxonomy" id="3755"/>
    <lineage>
        <taxon>Eukaryota</taxon>
        <taxon>Viridiplantae</taxon>
        <taxon>Streptophyta</taxon>
        <taxon>Embryophyta</taxon>
        <taxon>Tracheophyta</taxon>
        <taxon>Spermatophyta</taxon>
        <taxon>Magnoliopsida</taxon>
        <taxon>eudicotyledons</taxon>
        <taxon>Gunneridae</taxon>
        <taxon>Pentapetalae</taxon>
        <taxon>rosids</taxon>
        <taxon>fabids</taxon>
        <taxon>Rosales</taxon>
        <taxon>Rosaceae</taxon>
        <taxon>Amygdaloideae</taxon>
        <taxon>Amygdaleae</taxon>
        <taxon>Prunus</taxon>
    </lineage>
</organism>
<dbReference type="EMBL" id="CABIKO010000001">
    <property type="protein sequence ID" value="VVA09806.1"/>
    <property type="molecule type" value="Genomic_DNA"/>
</dbReference>
<dbReference type="InParanoid" id="A0A5E4E3B3"/>
<reference evidence="8" key="1">
    <citation type="journal article" date="2020" name="Plant J.">
        <title>Transposons played a major role in the diversification between the closely related almond and peach genomes: results from the almond genome sequence.</title>
        <authorList>
            <person name="Alioto T."/>
            <person name="Alexiou K.G."/>
            <person name="Bardil A."/>
            <person name="Barteri F."/>
            <person name="Castanera R."/>
            <person name="Cruz F."/>
            <person name="Dhingra A."/>
            <person name="Duval H."/>
            <person name="Fernandez I Marti A."/>
            <person name="Frias L."/>
            <person name="Galan B."/>
            <person name="Garcia J.L."/>
            <person name="Howad W."/>
            <person name="Gomez-Garrido J."/>
            <person name="Gut M."/>
            <person name="Julca I."/>
            <person name="Morata J."/>
            <person name="Puigdomenech P."/>
            <person name="Ribeca P."/>
            <person name="Rubio Cabetas M.J."/>
            <person name="Vlasova A."/>
            <person name="Wirthensohn M."/>
            <person name="Garcia-Mas J."/>
            <person name="Gabaldon T."/>
            <person name="Casacuberta J.M."/>
            <person name="Arus P."/>
        </authorList>
    </citation>
    <scope>NUCLEOTIDE SEQUENCE [LARGE SCALE GENOMIC DNA]</scope>
    <source>
        <strain evidence="8">cv. Texas</strain>
    </source>
</reference>
<dbReference type="SUPFAM" id="SSF101936">
    <property type="entry name" value="DNA-binding pseudobarrel domain"/>
    <property type="match status" value="1"/>
</dbReference>
<evidence type="ECO:0000256" key="6">
    <source>
        <dbReference type="SAM" id="MobiDB-lite"/>
    </source>
</evidence>
<dbReference type="Gramene" id="VVA09806">
    <property type="protein sequence ID" value="VVA09806"/>
    <property type="gene ID" value="Prudul26B005087"/>
</dbReference>
<comment type="subcellular location">
    <subcellularLocation>
        <location evidence="1">Nucleus</location>
    </subcellularLocation>
</comment>
<dbReference type="Proteomes" id="UP000327085">
    <property type="component" value="Chromosome 7"/>
</dbReference>
<keyword evidence="2" id="KW-0805">Transcription regulation</keyword>
<dbReference type="InterPro" id="IPR015300">
    <property type="entry name" value="DNA-bd_pseudobarrel_sf"/>
</dbReference>
<keyword evidence="5" id="KW-0539">Nucleus</keyword>
<sequence length="413" mass="46560">MKQETIKVASGNSSRPGMANDHDDEHMAKALSYIEHVLLDSDDELEEDGHAEENEQLALKIQEFEAFLLGTEAIAATQEEQEQPQPEQGSYLYGNYAVPLVPSLQEPAALHAQEAIAAQGMPILLQELGLGWFCGNYVPPHHFIPFQEPCSPHVLQAQEAIALCSYYGIHNSVPHRYILPFPSFQPSIQFQEPAATYALQAQEAIFAAQGMPQLPQQLELGSFHGIGMPRDFPPIPSVQRSIQFQEHAAPRAQQAIATQEQLKLELGSYNGFHKYVPPDLPPVPSIQHLIQICSKPFERHLTKSDAMFSLEVKKCDAEEHVFPLLNGNEDPTQGIWVTTYDIADNEHSMLFMATKIRKYHKLYWRYFVRHHGLKFKDVVTLWAFGNAQTEKPCSVITSRRLPECRHCSRTGQS</sequence>
<evidence type="ECO:0000256" key="5">
    <source>
        <dbReference type="ARBA" id="ARBA00023242"/>
    </source>
</evidence>
<evidence type="ECO:0000313" key="8">
    <source>
        <dbReference type="Proteomes" id="UP000327085"/>
    </source>
</evidence>
<dbReference type="AlphaFoldDB" id="A0A5E4E3B3"/>
<name>A0A5E4E3B3_PRUDU</name>
<feature type="region of interest" description="Disordered" evidence="6">
    <location>
        <begin position="1"/>
        <end position="25"/>
    </location>
</feature>
<evidence type="ECO:0000256" key="2">
    <source>
        <dbReference type="ARBA" id="ARBA00023015"/>
    </source>
</evidence>
<evidence type="ECO:0000256" key="1">
    <source>
        <dbReference type="ARBA" id="ARBA00004123"/>
    </source>
</evidence>
<dbReference type="GO" id="GO:0003677">
    <property type="term" value="F:DNA binding"/>
    <property type="evidence" value="ECO:0007669"/>
    <property type="project" value="UniProtKB-KW"/>
</dbReference>
<dbReference type="GO" id="GO:0005634">
    <property type="term" value="C:nucleus"/>
    <property type="evidence" value="ECO:0007669"/>
    <property type="project" value="UniProtKB-SubCell"/>
</dbReference>
<evidence type="ECO:0000256" key="3">
    <source>
        <dbReference type="ARBA" id="ARBA00023125"/>
    </source>
</evidence>
<accession>A0A5E4E3B3</accession>
<dbReference type="Gene3D" id="2.40.330.10">
    <property type="entry name" value="DNA-binding pseudobarrel domain"/>
    <property type="match status" value="1"/>
</dbReference>
<protein>
    <submittedName>
        <fullName evidence="7">PREDICTED: putative B3 domain-containing</fullName>
    </submittedName>
</protein>
<evidence type="ECO:0000313" key="7">
    <source>
        <dbReference type="EMBL" id="VVA09806.1"/>
    </source>
</evidence>
<evidence type="ECO:0000256" key="4">
    <source>
        <dbReference type="ARBA" id="ARBA00023163"/>
    </source>
</evidence>
<gene>
    <name evidence="7" type="ORF">ALMOND_2B005087</name>
</gene>